<dbReference type="InterPro" id="IPR050059">
    <property type="entry name" value="ATP_synthase_B_chain"/>
</dbReference>
<evidence type="ECO:0000313" key="13">
    <source>
        <dbReference type="EMBL" id="AQZ24966.1"/>
    </source>
</evidence>
<keyword evidence="4 11" id="KW-0138">CF(0)</keyword>
<evidence type="ECO:0000256" key="6">
    <source>
        <dbReference type="ARBA" id="ARBA00022781"/>
    </source>
</evidence>
<evidence type="ECO:0000256" key="1">
    <source>
        <dbReference type="ARBA" id="ARBA00004167"/>
    </source>
</evidence>
<keyword evidence="13" id="KW-0150">Chloroplast</keyword>
<dbReference type="PANTHER" id="PTHR33445">
    <property type="entry name" value="ATP SYNTHASE SUBUNIT B', CHLOROPLASTIC"/>
    <property type="match status" value="1"/>
</dbReference>
<evidence type="ECO:0000256" key="10">
    <source>
        <dbReference type="ARBA" id="ARBA00025198"/>
    </source>
</evidence>
<dbReference type="GeneID" id="35656004"/>
<geneLocation type="chloroplast" evidence="13"/>
<dbReference type="AlphaFoldDB" id="A0A2I4Q2L6"/>
<keyword evidence="8 11" id="KW-0406">Ion transport</keyword>
<dbReference type="EMBL" id="KY433579">
    <property type="protein sequence ID" value="AQZ24966.1"/>
    <property type="molecule type" value="Genomic_DNA"/>
</dbReference>
<organism evidence="13">
    <name type="scientific">Dictyopteris divaricata</name>
    <dbReference type="NCBI Taxonomy" id="156996"/>
    <lineage>
        <taxon>Eukaryota</taxon>
        <taxon>Sar</taxon>
        <taxon>Stramenopiles</taxon>
        <taxon>Ochrophyta</taxon>
        <taxon>PX clade</taxon>
        <taxon>Phaeophyceae</taxon>
        <taxon>Dictyotales</taxon>
        <taxon>Dictyotaceae</taxon>
        <taxon>Dictyopteris</taxon>
    </lineage>
</organism>
<sequence>MFNFNTLFLITTEKTGGLFDFDGTLIVIVFQFILLMVILPSLLYNPLLDIMDERMTYMEESLEEASTILAESNRLNSKYEKKTSRARKVVELDLLMYQKLYKDLLDDKMKSLQFFIDEFLMVTIKNSETSKEIILKSFDTQIESLTNEMMVKLLA</sequence>
<keyword evidence="6 11" id="KW-0375">Hydrogen ion transport</keyword>
<dbReference type="Pfam" id="PF00430">
    <property type="entry name" value="ATP-synt_B"/>
    <property type="match status" value="1"/>
</dbReference>
<name>A0A2I4Q2L6_9PHAE</name>
<dbReference type="GO" id="GO:0046961">
    <property type="term" value="F:proton-transporting ATPase activity, rotational mechanism"/>
    <property type="evidence" value="ECO:0007669"/>
    <property type="project" value="TreeGrafter"/>
</dbReference>
<evidence type="ECO:0000256" key="9">
    <source>
        <dbReference type="ARBA" id="ARBA00023136"/>
    </source>
</evidence>
<protein>
    <submittedName>
        <fullName evidence="13">ATP synthase CF0 B' chain subunit II</fullName>
    </submittedName>
</protein>
<evidence type="ECO:0000256" key="8">
    <source>
        <dbReference type="ARBA" id="ARBA00023065"/>
    </source>
</evidence>
<dbReference type="PANTHER" id="PTHR33445:SF2">
    <property type="entry name" value="ATP SYNTHASE SUBUNIT B', CHLOROPLASTIC"/>
    <property type="match status" value="1"/>
</dbReference>
<keyword evidence="5 11" id="KW-0812">Transmembrane</keyword>
<comment type="subcellular location">
    <subcellularLocation>
        <location evidence="1">Membrane</location>
        <topology evidence="1">Single-pass membrane protein</topology>
    </subcellularLocation>
</comment>
<evidence type="ECO:0000256" key="12">
    <source>
        <dbReference type="SAM" id="Phobius"/>
    </source>
</evidence>
<dbReference type="GO" id="GO:0045259">
    <property type="term" value="C:proton-transporting ATP synthase complex"/>
    <property type="evidence" value="ECO:0007669"/>
    <property type="project" value="UniProtKB-KW"/>
</dbReference>
<dbReference type="InterPro" id="IPR002146">
    <property type="entry name" value="ATP_synth_b/b'su_bac/chlpt"/>
</dbReference>
<accession>A0A2I4Q2L6</accession>
<evidence type="ECO:0000256" key="4">
    <source>
        <dbReference type="ARBA" id="ARBA00022547"/>
    </source>
</evidence>
<keyword evidence="3 11" id="KW-0813">Transport</keyword>
<dbReference type="GO" id="GO:0015986">
    <property type="term" value="P:proton motive force-driven ATP synthesis"/>
    <property type="evidence" value="ECO:0007669"/>
    <property type="project" value="InterPro"/>
</dbReference>
<evidence type="ECO:0000256" key="3">
    <source>
        <dbReference type="ARBA" id="ARBA00022448"/>
    </source>
</evidence>
<feature type="transmembrane region" description="Helical" evidence="12">
    <location>
        <begin position="25"/>
        <end position="48"/>
    </location>
</feature>
<comment type="similarity">
    <text evidence="2 11">Belongs to the ATPase B chain family.</text>
</comment>
<keyword evidence="9 12" id="KW-0472">Membrane</keyword>
<keyword evidence="7 12" id="KW-1133">Transmembrane helix</keyword>
<keyword evidence="13" id="KW-0934">Plastid</keyword>
<dbReference type="RefSeq" id="YP_009455755.1">
    <property type="nucleotide sequence ID" value="NC_036804.1"/>
</dbReference>
<evidence type="ECO:0000256" key="7">
    <source>
        <dbReference type="ARBA" id="ARBA00022989"/>
    </source>
</evidence>
<reference evidence="13" key="1">
    <citation type="journal article" date="2017" name="Mar. Biotechnol.">
        <title>Plastid Genome of Dictyopteris divaricata (Dictyotales, Phaeophyceae): Understanding the Evolution of Plastid Genomes in Brown Algae.</title>
        <authorList>
            <person name="Liu F."/>
            <person name="Jin Z."/>
            <person name="Wang Y."/>
            <person name="Bi Y."/>
            <person name="Melton J.T.III."/>
        </authorList>
    </citation>
    <scope>NUCLEOTIDE SEQUENCE</scope>
</reference>
<evidence type="ECO:0000256" key="2">
    <source>
        <dbReference type="ARBA" id="ARBA00005513"/>
    </source>
</evidence>
<evidence type="ECO:0000256" key="5">
    <source>
        <dbReference type="ARBA" id="ARBA00022692"/>
    </source>
</evidence>
<dbReference type="CDD" id="cd06503">
    <property type="entry name" value="ATP-synt_Fo_b"/>
    <property type="match status" value="1"/>
</dbReference>
<evidence type="ECO:0000256" key="11">
    <source>
        <dbReference type="RuleBase" id="RU003848"/>
    </source>
</evidence>
<proteinExistence type="inferred from homology"/>
<gene>
    <name evidence="13" type="primary">atpG</name>
</gene>
<comment type="function">
    <text evidence="10">F(1)F(0) ATP synthase produces ATP from ADP in the presence of a proton or sodium gradient. F-type ATPases consist of two structural domains, F(1) containing the extramembraneous catalytic core and F(0) containing the membrane proton channel, linked together by a central stalk and a peripheral stalk. During catalysis, ATP synthesis in the catalytic domain of F(1) is coupled via a rotary mechanism of the central stalk subunits to proton translocation.</text>
</comment>